<keyword evidence="3" id="KW-1185">Reference proteome</keyword>
<proteinExistence type="predicted"/>
<name>A0ABT5R372_9GAMM</name>
<dbReference type="Proteomes" id="UP001149400">
    <property type="component" value="Unassembled WGS sequence"/>
</dbReference>
<evidence type="ECO:0000313" key="2">
    <source>
        <dbReference type="EMBL" id="MDD1793962.1"/>
    </source>
</evidence>
<dbReference type="Pfam" id="PF00501">
    <property type="entry name" value="AMP-binding"/>
    <property type="match status" value="1"/>
</dbReference>
<feature type="domain" description="AMP-dependent synthetase/ligase" evidence="1">
    <location>
        <begin position="61"/>
        <end position="394"/>
    </location>
</feature>
<reference evidence="2" key="1">
    <citation type="submission" date="2021-12" db="EMBL/GenBank/DDBJ databases">
        <title>Enterovibrio ZSDZ35 sp. nov. and Enterovibrio ZSDZ42 sp. nov., isolated from coastal seawater in Qingdao.</title>
        <authorList>
            <person name="Zhang P."/>
        </authorList>
    </citation>
    <scope>NUCLEOTIDE SEQUENCE</scope>
    <source>
        <strain evidence="2">ZSDZ42</strain>
    </source>
</reference>
<protein>
    <submittedName>
        <fullName evidence="2">AMP-binding protein</fullName>
    </submittedName>
</protein>
<dbReference type="InterPro" id="IPR000873">
    <property type="entry name" value="AMP-dep_synth/lig_dom"/>
</dbReference>
<sequence>MTATLNSMAFPPTPPSLLSDDETVFHISPLESLNAGDVRKFIEFGRGSNEKPAFNTLNSAFEHHAAKTPYAIAAIHGNRSISYQELDNNAEKLATLLHKKGVKRGDSVGLFLTRSLPMLVGMLACLKLGANYVPQHAGITPNSQLQHIANVARIKIVLTLNRHEKYLPDFGNSKIIALDSLMKTRAFNELNVTKKRASKPNDNCFILFTSGTTGKPNGVQVTHQNVCNVVMTSPGNLGVKPGTRVSQLMNIAFDMSAWEIYVTLCHGATLLIRDSVIENTASNVDVIIATPSILGQIAPIKCQDVAVVAVAGEPCPEPLAETWGEFCDFYNCSGPTETTIINTAKLYRPGDTLSIGKPTPNNTVYILNDELLPCPIGDVGEMWAGGVCVTKGYLANAELSQSRYRPDPFLGDGHVMFRTRDLARWNDDGELEHHGRTDDQVKVKGFHVELNSISSVLESVPGCQSAVTLKLDNDHLVAFVTPSTIEQKMATEHVATYLPYYCVPVGVIALDQLPLTPRGKVDKCSLLEMYQQSFIPK</sequence>
<dbReference type="Gene3D" id="3.40.50.12780">
    <property type="entry name" value="N-terminal domain of ligase-like"/>
    <property type="match status" value="1"/>
</dbReference>
<dbReference type="Gene3D" id="3.30.300.30">
    <property type="match status" value="1"/>
</dbReference>
<evidence type="ECO:0000313" key="3">
    <source>
        <dbReference type="Proteomes" id="UP001149400"/>
    </source>
</evidence>
<dbReference type="EMBL" id="JAJUBC010000013">
    <property type="protein sequence ID" value="MDD1793962.1"/>
    <property type="molecule type" value="Genomic_DNA"/>
</dbReference>
<comment type="caution">
    <text evidence="2">The sequence shown here is derived from an EMBL/GenBank/DDBJ whole genome shotgun (WGS) entry which is preliminary data.</text>
</comment>
<accession>A0ABT5R372</accession>
<dbReference type="RefSeq" id="WP_274164807.1">
    <property type="nucleotide sequence ID" value="NZ_JAJUBC010000013.1"/>
</dbReference>
<dbReference type="SUPFAM" id="SSF56801">
    <property type="entry name" value="Acetyl-CoA synthetase-like"/>
    <property type="match status" value="1"/>
</dbReference>
<dbReference type="PANTHER" id="PTHR45527">
    <property type="entry name" value="NONRIBOSOMAL PEPTIDE SYNTHETASE"/>
    <property type="match status" value="1"/>
</dbReference>
<gene>
    <name evidence="2" type="ORF">LRP50_12545</name>
</gene>
<dbReference type="InterPro" id="IPR045851">
    <property type="entry name" value="AMP-bd_C_sf"/>
</dbReference>
<dbReference type="PANTHER" id="PTHR45527:SF1">
    <property type="entry name" value="FATTY ACID SYNTHASE"/>
    <property type="match status" value="1"/>
</dbReference>
<dbReference type="InterPro" id="IPR042099">
    <property type="entry name" value="ANL_N_sf"/>
</dbReference>
<organism evidence="2 3">
    <name type="scientific">Enterovibrio gelatinilyticus</name>
    <dbReference type="NCBI Taxonomy" id="2899819"/>
    <lineage>
        <taxon>Bacteria</taxon>
        <taxon>Pseudomonadati</taxon>
        <taxon>Pseudomonadota</taxon>
        <taxon>Gammaproteobacteria</taxon>
        <taxon>Vibrionales</taxon>
        <taxon>Vibrionaceae</taxon>
        <taxon>Enterovibrio</taxon>
    </lineage>
</organism>
<evidence type="ECO:0000259" key="1">
    <source>
        <dbReference type="Pfam" id="PF00501"/>
    </source>
</evidence>